<protein>
    <submittedName>
        <fullName evidence="3">Uncharacterized protein</fullName>
    </submittedName>
</protein>
<evidence type="ECO:0000313" key="4">
    <source>
        <dbReference type="Proteomes" id="UP000241021"/>
    </source>
</evidence>
<keyword evidence="2" id="KW-0812">Transmembrane</keyword>
<reference evidence="4" key="1">
    <citation type="submission" date="2018-02" db="EMBL/GenBank/DDBJ databases">
        <authorList>
            <person name="Yee B."/>
            <person name="Bell B."/>
            <person name="Donohue J.-P."/>
            <person name="Ares M.Jr."/>
            <person name="Hartzog G.A."/>
            <person name="Dargyte M."/>
            <person name="DeMattos M."/>
            <person name="Divekar N."/>
            <person name="Farooq S."/>
            <person name="Hardison E."/>
            <person name="Peracchi L."/>
            <person name="Phillips A."/>
            <person name="Sennef S."/>
            <person name="Fridland S."/>
            <person name="Valenzuela-Sanchez M."/>
            <person name="Stoner T.H."/>
            <person name="Russell D.A."/>
            <person name="Pope W.H."/>
            <person name="Jacobs-Sera D."/>
            <person name="Hatfull G.F."/>
        </authorList>
    </citation>
    <scope>NUCLEOTIDE SEQUENCE [LARGE SCALE GENOMIC DNA]</scope>
</reference>
<organism evidence="3 4">
    <name type="scientific">Mycobacterium phage Mendokysei</name>
    <dbReference type="NCBI Taxonomy" id="2099637"/>
    <lineage>
        <taxon>Viruses</taxon>
        <taxon>Duplodnaviria</taxon>
        <taxon>Heunggongvirae</taxon>
        <taxon>Uroviricota</taxon>
        <taxon>Caudoviricetes</taxon>
        <taxon>Bernalvirus</taxon>
        <taxon>Bernalvirus mendokysei</taxon>
    </lineage>
</organism>
<evidence type="ECO:0000256" key="1">
    <source>
        <dbReference type="SAM" id="MobiDB-lite"/>
    </source>
</evidence>
<evidence type="ECO:0000313" key="3">
    <source>
        <dbReference type="EMBL" id="AVJ50254.1"/>
    </source>
</evidence>
<name>A0A2P1CGE3_9CAUD</name>
<dbReference type="RefSeq" id="YP_009964147.1">
    <property type="nucleotide sequence ID" value="NC_051726.1"/>
</dbReference>
<keyword evidence="2" id="KW-1133">Transmembrane helix</keyword>
<accession>A0A2P1CGE3</accession>
<dbReference type="EMBL" id="MG925349">
    <property type="protein sequence ID" value="AVJ50254.1"/>
    <property type="molecule type" value="Genomic_DNA"/>
</dbReference>
<dbReference type="KEGG" id="vg:60335857"/>
<feature type="transmembrane region" description="Helical" evidence="2">
    <location>
        <begin position="6"/>
        <end position="25"/>
    </location>
</feature>
<dbReference type="Proteomes" id="UP000241021">
    <property type="component" value="Segment"/>
</dbReference>
<feature type="compositionally biased region" description="Basic and acidic residues" evidence="1">
    <location>
        <begin position="76"/>
        <end position="86"/>
    </location>
</feature>
<keyword evidence="2" id="KW-0472">Membrane</keyword>
<sequence length="97" mass="10448">MTALDVLGVLAVAALVAVSVLYALAGLIRRRVDDRDDDVAPHPSDFHGYGVITVTSEQVAGLRWTFGDGSYRELNADGTWEHHPAPDMETASADPTR</sequence>
<proteinExistence type="predicted"/>
<keyword evidence="4" id="KW-1185">Reference proteome</keyword>
<feature type="region of interest" description="Disordered" evidence="1">
    <location>
        <begin position="76"/>
        <end position="97"/>
    </location>
</feature>
<evidence type="ECO:0000256" key="2">
    <source>
        <dbReference type="SAM" id="Phobius"/>
    </source>
</evidence>
<gene>
    <name evidence="3" type="primary">37</name>
    <name evidence="3" type="ORF">SEA_MENDOKYSEI_37</name>
</gene>
<dbReference type="GeneID" id="60335857"/>